<name>A0A0F4GQL3_9PEZI</name>
<accession>A0A0F4GQL3</accession>
<gene>
    <name evidence="2" type="ORF">TI39_contig362g00001</name>
</gene>
<sequence length="278" mass="28925">MKTSILTLASVLSAAAVPPTYQHQGDDCEHPPAPSLCDKYTTALLKDNTAANQQTVLTLIVNTAIIGNYSSNPGSLVAVPGILAPGTGDYKGVDLSVYFTGALKSTNRGGKTGVSVNLLDGGGAAPLKKNKPADDTTSNQHRLVSHLYPFFASLLGCSLFGNTTDPYPGPTSMYEIHKFMALDEKQVGWFINNVGLSAASFGVTQEDVATVGKALESTFGMRCSPPAKGPQSKAPELQAICIEPTCPLSTQPVCSQYDPVIEPVAKGGKGGKGGKNGH</sequence>
<comment type="caution">
    <text evidence="2">The sequence shown here is derived from an EMBL/GenBank/DDBJ whole genome shotgun (WGS) entry which is preliminary data.</text>
</comment>
<evidence type="ECO:0000256" key="1">
    <source>
        <dbReference type="SAM" id="SignalP"/>
    </source>
</evidence>
<dbReference type="EMBL" id="LAFY01000354">
    <property type="protein sequence ID" value="KJX99352.1"/>
    <property type="molecule type" value="Genomic_DNA"/>
</dbReference>
<dbReference type="Proteomes" id="UP000033647">
    <property type="component" value="Unassembled WGS sequence"/>
</dbReference>
<dbReference type="OrthoDB" id="2110578at2759"/>
<proteinExistence type="predicted"/>
<dbReference type="STRING" id="1047168.A0A0F4GQL3"/>
<evidence type="ECO:0000313" key="2">
    <source>
        <dbReference type="EMBL" id="KJX99352.1"/>
    </source>
</evidence>
<feature type="signal peptide" evidence="1">
    <location>
        <begin position="1"/>
        <end position="16"/>
    </location>
</feature>
<protein>
    <submittedName>
        <fullName evidence="2">Uncharacterized protein</fullName>
    </submittedName>
</protein>
<organism evidence="2 3">
    <name type="scientific">Zymoseptoria brevis</name>
    <dbReference type="NCBI Taxonomy" id="1047168"/>
    <lineage>
        <taxon>Eukaryota</taxon>
        <taxon>Fungi</taxon>
        <taxon>Dikarya</taxon>
        <taxon>Ascomycota</taxon>
        <taxon>Pezizomycotina</taxon>
        <taxon>Dothideomycetes</taxon>
        <taxon>Dothideomycetidae</taxon>
        <taxon>Mycosphaerellales</taxon>
        <taxon>Mycosphaerellaceae</taxon>
        <taxon>Zymoseptoria</taxon>
    </lineage>
</organism>
<keyword evidence="1" id="KW-0732">Signal</keyword>
<reference evidence="2 3" key="1">
    <citation type="submission" date="2015-03" db="EMBL/GenBank/DDBJ databases">
        <title>RNA-seq based gene annotation and comparative genomics of four Zymoseptoria species reveal species-specific pathogenicity related genes and transposable element activity.</title>
        <authorList>
            <person name="Grandaubert J."/>
            <person name="Bhattacharyya A."/>
            <person name="Stukenbrock E.H."/>
        </authorList>
    </citation>
    <scope>NUCLEOTIDE SEQUENCE [LARGE SCALE GENOMIC DNA]</scope>
    <source>
        <strain evidence="2 3">Zb18110</strain>
    </source>
</reference>
<evidence type="ECO:0000313" key="3">
    <source>
        <dbReference type="Proteomes" id="UP000033647"/>
    </source>
</evidence>
<feature type="chain" id="PRO_5002469030" evidence="1">
    <location>
        <begin position="17"/>
        <end position="278"/>
    </location>
</feature>
<dbReference type="AlphaFoldDB" id="A0A0F4GQL3"/>
<keyword evidence="3" id="KW-1185">Reference proteome</keyword>